<dbReference type="PANTHER" id="PTHR12526">
    <property type="entry name" value="GLYCOSYLTRANSFERASE"/>
    <property type="match status" value="1"/>
</dbReference>
<proteinExistence type="predicted"/>
<protein>
    <submittedName>
        <fullName evidence="3">Glycosyltransferase WbuB</fullName>
    </submittedName>
</protein>
<organism evidence="3 4">
    <name type="scientific">Clostridium gelidum</name>
    <dbReference type="NCBI Taxonomy" id="704125"/>
    <lineage>
        <taxon>Bacteria</taxon>
        <taxon>Bacillati</taxon>
        <taxon>Bacillota</taxon>
        <taxon>Clostridia</taxon>
        <taxon>Eubacteriales</taxon>
        <taxon>Clostridiaceae</taxon>
        <taxon>Clostridium</taxon>
    </lineage>
</organism>
<evidence type="ECO:0000259" key="1">
    <source>
        <dbReference type="Pfam" id="PF00534"/>
    </source>
</evidence>
<evidence type="ECO:0000313" key="4">
    <source>
        <dbReference type="Proteomes" id="UP000824633"/>
    </source>
</evidence>
<dbReference type="InterPro" id="IPR001296">
    <property type="entry name" value="Glyco_trans_1"/>
</dbReference>
<dbReference type="CDD" id="cd03794">
    <property type="entry name" value="GT4_WbuB-like"/>
    <property type="match status" value="1"/>
</dbReference>
<dbReference type="EMBL" id="AP024849">
    <property type="protein sequence ID" value="BCZ49030.1"/>
    <property type="molecule type" value="Genomic_DNA"/>
</dbReference>
<gene>
    <name evidence="3" type="ORF">psyc5s11_50970</name>
</gene>
<reference evidence="4" key="1">
    <citation type="submission" date="2021-07" db="EMBL/GenBank/DDBJ databases">
        <title>Complete genome sequencing of a Clostridium isolate.</title>
        <authorList>
            <person name="Ueki A."/>
            <person name="Tonouchi A."/>
        </authorList>
    </citation>
    <scope>NUCLEOTIDE SEQUENCE [LARGE SCALE GENOMIC DNA]</scope>
    <source>
        <strain evidence="4">C5S11</strain>
    </source>
</reference>
<name>A0ABM7TAQ9_9CLOT</name>
<dbReference type="Pfam" id="PF00534">
    <property type="entry name" value="Glycos_transf_1"/>
    <property type="match status" value="1"/>
</dbReference>
<dbReference type="Proteomes" id="UP000824633">
    <property type="component" value="Chromosome"/>
</dbReference>
<keyword evidence="4" id="KW-1185">Reference proteome</keyword>
<evidence type="ECO:0000259" key="2">
    <source>
        <dbReference type="Pfam" id="PF13439"/>
    </source>
</evidence>
<dbReference type="SUPFAM" id="SSF53756">
    <property type="entry name" value="UDP-Glycosyltransferase/glycogen phosphorylase"/>
    <property type="match status" value="1"/>
</dbReference>
<dbReference type="PANTHER" id="PTHR12526:SF609">
    <property type="entry name" value="LIPOPOLYSACCHARIDE BIOSYNTHESIS PROTEIN"/>
    <property type="match status" value="1"/>
</dbReference>
<evidence type="ECO:0000313" key="3">
    <source>
        <dbReference type="EMBL" id="BCZ49030.1"/>
    </source>
</evidence>
<dbReference type="Gene3D" id="3.40.50.2000">
    <property type="entry name" value="Glycogen Phosphorylase B"/>
    <property type="match status" value="2"/>
</dbReference>
<dbReference type="Pfam" id="PF13439">
    <property type="entry name" value="Glyco_transf_4"/>
    <property type="match status" value="1"/>
</dbReference>
<feature type="domain" description="Glycosyltransferase subfamily 4-like N-terminal" evidence="2">
    <location>
        <begin position="18"/>
        <end position="193"/>
    </location>
</feature>
<accession>A0ABM7TAQ9</accession>
<feature type="domain" description="Glycosyl transferase family 1" evidence="1">
    <location>
        <begin position="224"/>
        <end position="376"/>
    </location>
</feature>
<dbReference type="InterPro" id="IPR028098">
    <property type="entry name" value="Glyco_trans_4-like_N"/>
</dbReference>
<sequence>MKILVVCQYYYPEPFRISDICETLVKNGHEVTVLTGLPNYPEGRILDDYRHGKKRKETINGVKIIRCFEIGRGKSHLKLFLNYFSYAVSATLKALFMKEEFDVVLVNQLSPVMMGIPAMAYKKKHHKKILFYCLDLWPDSLAAGGIKEDSSIYKLFYKISRWIYSSADIILVTSSMFKDYFENTLKINNINIKHLPQYAEDLFVQSENNTVVQSVAISESKIYNFVFAGNIGDMQSVDTIVKAANELREFTNIIFHIVGDGSKSDECKRIAHDLRASNVLFHGRRSLEEMPYFYGMADAMLITLKDNKTLSYTLPGKVQSYMAAGKPIIGAINGEARRVIEEADCGLCCIAEDYKGLADLILEFCNSDKKEQMVANSQRFYLENYSKERFMTVLEEALINLEEKQHVQR</sequence>
<dbReference type="RefSeq" id="WP_224035243.1">
    <property type="nucleotide sequence ID" value="NZ_AP024849.1"/>
</dbReference>